<proteinExistence type="predicted"/>
<keyword evidence="8" id="KW-1185">Reference proteome</keyword>
<dbReference type="Proteomes" id="UP000289738">
    <property type="component" value="Chromosome B08"/>
</dbReference>
<feature type="chain" id="PRO_5019411949" description="Core-2/I-branching beta-1,6-N-acetylglucosaminyltransferase family protein" evidence="6">
    <location>
        <begin position="26"/>
        <end position="364"/>
    </location>
</feature>
<dbReference type="AlphaFoldDB" id="A0A444XXS2"/>
<keyword evidence="3" id="KW-0808">Transferase</keyword>
<gene>
    <name evidence="7" type="ORF">Ahy_B08g089379</name>
</gene>
<accession>A0A444XXS2</accession>
<feature type="signal peptide" evidence="6">
    <location>
        <begin position="1"/>
        <end position="25"/>
    </location>
</feature>
<protein>
    <recommendedName>
        <fullName evidence="9">Core-2/I-branching beta-1,6-N-acetylglucosaminyltransferase family protein</fullName>
    </recommendedName>
</protein>
<dbReference type="GO" id="GO:0016020">
    <property type="term" value="C:membrane"/>
    <property type="evidence" value="ECO:0007669"/>
    <property type="project" value="UniProtKB-SubCell"/>
</dbReference>
<dbReference type="PANTHER" id="PTHR31042:SF60">
    <property type="entry name" value="CORE-2_I-BRANCHING BETA-1,6-N-ACETYLGLUCOSAMINYLTRANSFERASE FAMILY PROTEIN"/>
    <property type="match status" value="1"/>
</dbReference>
<dbReference type="InterPro" id="IPR044174">
    <property type="entry name" value="BC10-like"/>
</dbReference>
<dbReference type="STRING" id="3818.A0A444XXS2"/>
<sequence>MLSSNTLRCLLCALLLCLLSVIVFTITTKNFSNNCIIHSLPNTNTLQFTEYKDDENDEMEKEMLRVASRANQNSSSTNSKKLAFMFLTTSTLPFAPLWESFFNNAPKTHFTIYVHVDPSHPTMFKWKPPYSSVFHDRLIFSKHTARHSPALAAAARRLLASALVDDRDNYMFILLSGSCIPLHSFHFTYHALANSNKSFIEIAPQGLASFYRWSTHRPHVMLPEVRYEDFRAGSQFWSLTRKHAMLVVADTKIWSKFKLPCLHLLMCFPEENYFPTLMNMLDREGCVHATLTHVDWTRSMDGHPRVYEKNEVGPQLIWALRKDRPKYGDQDDGTRRDPFLFARKFSPDALQTLMAIADRVIFKD</sequence>
<name>A0A444XXS2_ARAHY</name>
<evidence type="ECO:0000256" key="3">
    <source>
        <dbReference type="ARBA" id="ARBA00022679"/>
    </source>
</evidence>
<organism evidence="7 8">
    <name type="scientific">Arachis hypogaea</name>
    <name type="common">Peanut</name>
    <dbReference type="NCBI Taxonomy" id="3818"/>
    <lineage>
        <taxon>Eukaryota</taxon>
        <taxon>Viridiplantae</taxon>
        <taxon>Streptophyta</taxon>
        <taxon>Embryophyta</taxon>
        <taxon>Tracheophyta</taxon>
        <taxon>Spermatophyta</taxon>
        <taxon>Magnoliopsida</taxon>
        <taxon>eudicotyledons</taxon>
        <taxon>Gunneridae</taxon>
        <taxon>Pentapetalae</taxon>
        <taxon>rosids</taxon>
        <taxon>fabids</taxon>
        <taxon>Fabales</taxon>
        <taxon>Fabaceae</taxon>
        <taxon>Papilionoideae</taxon>
        <taxon>50 kb inversion clade</taxon>
        <taxon>dalbergioids sensu lato</taxon>
        <taxon>Dalbergieae</taxon>
        <taxon>Pterocarpus clade</taxon>
        <taxon>Arachis</taxon>
    </lineage>
</organism>
<reference evidence="7 8" key="1">
    <citation type="submission" date="2019-01" db="EMBL/GenBank/DDBJ databases">
        <title>Sequencing of cultivated peanut Arachis hypogaea provides insights into genome evolution and oil improvement.</title>
        <authorList>
            <person name="Chen X."/>
        </authorList>
    </citation>
    <scope>NUCLEOTIDE SEQUENCE [LARGE SCALE GENOMIC DNA]</scope>
    <source>
        <strain evidence="8">cv. Fuhuasheng</strain>
        <tissue evidence="7">Leaves</tissue>
    </source>
</reference>
<keyword evidence="6" id="KW-0732">Signal</keyword>
<comment type="caution">
    <text evidence="7">The sequence shown here is derived from an EMBL/GenBank/DDBJ whole genome shotgun (WGS) entry which is preliminary data.</text>
</comment>
<dbReference type="GO" id="GO:0016757">
    <property type="term" value="F:glycosyltransferase activity"/>
    <property type="evidence" value="ECO:0007669"/>
    <property type="project" value="UniProtKB-KW"/>
</dbReference>
<evidence type="ECO:0000256" key="5">
    <source>
        <dbReference type="ARBA" id="ARBA00023180"/>
    </source>
</evidence>
<dbReference type="InterPro" id="IPR003406">
    <property type="entry name" value="Glyco_trans_14"/>
</dbReference>
<evidence type="ECO:0000256" key="2">
    <source>
        <dbReference type="ARBA" id="ARBA00022676"/>
    </source>
</evidence>
<evidence type="ECO:0000256" key="6">
    <source>
        <dbReference type="SAM" id="SignalP"/>
    </source>
</evidence>
<keyword evidence="4" id="KW-0472">Membrane</keyword>
<evidence type="ECO:0000313" key="7">
    <source>
        <dbReference type="EMBL" id="RYQ94465.1"/>
    </source>
</evidence>
<dbReference type="EMBL" id="SDMP01000018">
    <property type="protein sequence ID" value="RYQ94465.1"/>
    <property type="molecule type" value="Genomic_DNA"/>
</dbReference>
<comment type="subcellular location">
    <subcellularLocation>
        <location evidence="1">Membrane</location>
        <topology evidence="1">Single-pass type II membrane protein</topology>
    </subcellularLocation>
</comment>
<evidence type="ECO:0000256" key="1">
    <source>
        <dbReference type="ARBA" id="ARBA00004606"/>
    </source>
</evidence>
<evidence type="ECO:0008006" key="9">
    <source>
        <dbReference type="Google" id="ProtNLM"/>
    </source>
</evidence>
<evidence type="ECO:0000313" key="8">
    <source>
        <dbReference type="Proteomes" id="UP000289738"/>
    </source>
</evidence>
<keyword evidence="2" id="KW-0328">Glycosyltransferase</keyword>
<dbReference type="Pfam" id="PF02485">
    <property type="entry name" value="Branch"/>
    <property type="match status" value="1"/>
</dbReference>
<evidence type="ECO:0000256" key="4">
    <source>
        <dbReference type="ARBA" id="ARBA00023136"/>
    </source>
</evidence>
<dbReference type="PANTHER" id="PTHR31042">
    <property type="entry name" value="CORE-2/I-BRANCHING BETA-1,6-N-ACETYLGLUCOSAMINYLTRANSFERASE FAMILY PROTEIN-RELATED"/>
    <property type="match status" value="1"/>
</dbReference>
<keyword evidence="5" id="KW-0325">Glycoprotein</keyword>